<feature type="region of interest" description="Disordered" evidence="1">
    <location>
        <begin position="1"/>
        <end position="107"/>
    </location>
</feature>
<feature type="compositionally biased region" description="Polar residues" evidence="1">
    <location>
        <begin position="121"/>
        <end position="130"/>
    </location>
</feature>
<dbReference type="Proteomes" id="UP001485043">
    <property type="component" value="Unassembled WGS sequence"/>
</dbReference>
<reference evidence="2 3" key="1">
    <citation type="journal article" date="2024" name="Nat. Commun.">
        <title>Phylogenomics reveals the evolutionary origins of lichenization in chlorophyte algae.</title>
        <authorList>
            <person name="Puginier C."/>
            <person name="Libourel C."/>
            <person name="Otte J."/>
            <person name="Skaloud P."/>
            <person name="Haon M."/>
            <person name="Grisel S."/>
            <person name="Petersen M."/>
            <person name="Berrin J.G."/>
            <person name="Delaux P.M."/>
            <person name="Dal Grande F."/>
            <person name="Keller J."/>
        </authorList>
    </citation>
    <scope>NUCLEOTIDE SEQUENCE [LARGE SCALE GENOMIC DNA]</scope>
    <source>
        <strain evidence="2 3">SAG 2523</strain>
    </source>
</reference>
<evidence type="ECO:0000313" key="2">
    <source>
        <dbReference type="EMBL" id="KAK9845549.1"/>
    </source>
</evidence>
<keyword evidence="3" id="KW-1185">Reference proteome</keyword>
<evidence type="ECO:0008006" key="4">
    <source>
        <dbReference type="Google" id="ProtNLM"/>
    </source>
</evidence>
<feature type="compositionally biased region" description="Polar residues" evidence="1">
    <location>
        <begin position="33"/>
        <end position="43"/>
    </location>
</feature>
<feature type="compositionally biased region" description="Basic and acidic residues" evidence="1">
    <location>
        <begin position="65"/>
        <end position="74"/>
    </location>
</feature>
<feature type="compositionally biased region" description="Basic and acidic residues" evidence="1">
    <location>
        <begin position="81"/>
        <end position="90"/>
    </location>
</feature>
<accession>A0AAW1SGQ9</accession>
<feature type="region of interest" description="Disordered" evidence="1">
    <location>
        <begin position="120"/>
        <end position="208"/>
    </location>
</feature>
<gene>
    <name evidence="2" type="ORF">WJX84_011351</name>
</gene>
<dbReference type="EMBL" id="JALJOV010001622">
    <property type="protein sequence ID" value="KAK9845549.1"/>
    <property type="molecule type" value="Genomic_DNA"/>
</dbReference>
<dbReference type="AlphaFoldDB" id="A0AAW1SGQ9"/>
<name>A0AAW1SGQ9_9CHLO</name>
<evidence type="ECO:0000313" key="3">
    <source>
        <dbReference type="Proteomes" id="UP001485043"/>
    </source>
</evidence>
<protein>
    <recommendedName>
        <fullName evidence="4">DUF4057 domain-containing protein</fullName>
    </recommendedName>
</protein>
<proteinExistence type="predicted"/>
<sequence>MYNADGSMRAPQRRGINSGGGALSFGFGDNFPSDGSSNNSSKENSPRGALRNSPNKPDMRAAGVKSERGEKRPESSSGHTGMHERRHQEMSGHNVINPADYSGLGERSISTAKHNALYKSNVFSHESNSPKARAPPAQVSDSKKREMGGSNVFAGNQDMDVAPRASIAVKQPPGGGSNISFGSSEPLSEAPHQSRRKPPGGSSSFIFG</sequence>
<evidence type="ECO:0000256" key="1">
    <source>
        <dbReference type="SAM" id="MobiDB-lite"/>
    </source>
</evidence>
<comment type="caution">
    <text evidence="2">The sequence shown here is derived from an EMBL/GenBank/DDBJ whole genome shotgun (WGS) entry which is preliminary data.</text>
</comment>
<organism evidence="2 3">
    <name type="scientific">Apatococcus fuscideae</name>
    <dbReference type="NCBI Taxonomy" id="2026836"/>
    <lineage>
        <taxon>Eukaryota</taxon>
        <taxon>Viridiplantae</taxon>
        <taxon>Chlorophyta</taxon>
        <taxon>core chlorophytes</taxon>
        <taxon>Trebouxiophyceae</taxon>
        <taxon>Chlorellales</taxon>
        <taxon>Chlorellaceae</taxon>
        <taxon>Apatococcus</taxon>
    </lineage>
</organism>